<reference evidence="2" key="1">
    <citation type="submission" date="2011-06" db="EMBL/GenBank/DDBJ databases">
        <title>Complete genome sequence of Paenibacillus mucilaginosus KNP414.</title>
        <authorList>
            <person name="Wang J."/>
            <person name="Hu S."/>
            <person name="Hu X."/>
            <person name="Zhang B."/>
            <person name="Dong D."/>
            <person name="Zhang S."/>
            <person name="Zhao K."/>
            <person name="Wu D."/>
        </authorList>
    </citation>
    <scope>NUCLEOTIDE SEQUENCE [LARGE SCALE GENOMIC DNA]</scope>
    <source>
        <strain evidence="2">KNP414</strain>
    </source>
</reference>
<dbReference type="AlphaFoldDB" id="F8FJN8"/>
<gene>
    <name evidence="1" type="ordered locus">KNP414_04356</name>
</gene>
<proteinExistence type="predicted"/>
<protein>
    <submittedName>
        <fullName evidence="1">Uncharacterized protein</fullName>
    </submittedName>
</protein>
<sequence>MLPPARSFFHFHYPSLRKGRQYTFLYFLTHSLLKIQNNCTPAGNVI</sequence>
<reference evidence="1 2" key="2">
    <citation type="journal article" date="2013" name="Genome Announc.">
        <title>Genome Sequence of Growth-Improving Paenibacillus mucilaginosus Strain KNP414.</title>
        <authorList>
            <person name="Lu J.J."/>
            <person name="Wang J.F."/>
            <person name="Hu X.F."/>
        </authorList>
    </citation>
    <scope>NUCLEOTIDE SEQUENCE [LARGE SCALE GENOMIC DNA]</scope>
    <source>
        <strain evidence="1 2">KNP414</strain>
    </source>
</reference>
<organism evidence="1 2">
    <name type="scientific">Paenibacillus mucilaginosus (strain KNP414)</name>
    <dbReference type="NCBI Taxonomy" id="1036673"/>
    <lineage>
        <taxon>Bacteria</taxon>
        <taxon>Bacillati</taxon>
        <taxon>Bacillota</taxon>
        <taxon>Bacilli</taxon>
        <taxon>Bacillales</taxon>
        <taxon>Paenibacillaceae</taxon>
        <taxon>Paenibacillus</taxon>
    </lineage>
</organism>
<name>F8FJN8_PAEMK</name>
<dbReference type="KEGG" id="pms:KNP414_04356"/>
<dbReference type="Proteomes" id="UP000006620">
    <property type="component" value="Chromosome"/>
</dbReference>
<accession>F8FJN8</accession>
<evidence type="ECO:0000313" key="1">
    <source>
        <dbReference type="EMBL" id="AEI42888.1"/>
    </source>
</evidence>
<dbReference type="HOGENOM" id="CLU_3186676_0_0_9"/>
<dbReference type="EMBL" id="CP002869">
    <property type="protein sequence ID" value="AEI42888.1"/>
    <property type="molecule type" value="Genomic_DNA"/>
</dbReference>
<evidence type="ECO:0000313" key="2">
    <source>
        <dbReference type="Proteomes" id="UP000006620"/>
    </source>
</evidence>